<evidence type="ECO:0000313" key="5">
    <source>
        <dbReference type="Proteomes" id="UP001148838"/>
    </source>
</evidence>
<reference evidence="4 5" key="1">
    <citation type="journal article" date="2022" name="Allergy">
        <title>Genome assembly and annotation of Periplaneta americana reveal a comprehensive cockroach allergen profile.</title>
        <authorList>
            <person name="Wang L."/>
            <person name="Xiong Q."/>
            <person name="Saelim N."/>
            <person name="Wang L."/>
            <person name="Nong W."/>
            <person name="Wan A.T."/>
            <person name="Shi M."/>
            <person name="Liu X."/>
            <person name="Cao Q."/>
            <person name="Hui J.H.L."/>
            <person name="Sookrung N."/>
            <person name="Leung T.F."/>
            <person name="Tungtrongchitr A."/>
            <person name="Tsui S.K.W."/>
        </authorList>
    </citation>
    <scope>NUCLEOTIDE SEQUENCE [LARGE SCALE GENOMIC DNA]</scope>
    <source>
        <strain evidence="4">PWHHKU_190912</strain>
    </source>
</reference>
<dbReference type="Pfam" id="PF00561">
    <property type="entry name" value="Abhydrolase_1"/>
    <property type="match status" value="1"/>
</dbReference>
<accession>A0ABQ8TZT3</accession>
<dbReference type="InterPro" id="IPR000073">
    <property type="entry name" value="AB_hydrolase_1"/>
</dbReference>
<keyword evidence="2" id="KW-0443">Lipid metabolism</keyword>
<evidence type="ECO:0000313" key="4">
    <source>
        <dbReference type="EMBL" id="KAJ4452217.1"/>
    </source>
</evidence>
<dbReference type="PANTHER" id="PTHR11005">
    <property type="entry name" value="LYSOSOMAL ACID LIPASE-RELATED"/>
    <property type="match status" value="1"/>
</dbReference>
<proteinExistence type="predicted"/>
<dbReference type="Proteomes" id="UP001148838">
    <property type="component" value="Unassembled WGS sequence"/>
</dbReference>
<dbReference type="EMBL" id="JAJSOF020000001">
    <property type="protein sequence ID" value="KAJ4452217.1"/>
    <property type="molecule type" value="Genomic_DNA"/>
</dbReference>
<dbReference type="Gene3D" id="3.40.50.1820">
    <property type="entry name" value="alpha/beta hydrolase"/>
    <property type="match status" value="1"/>
</dbReference>
<keyword evidence="1" id="KW-0442">Lipid degradation</keyword>
<name>A0ABQ8TZT3_PERAM</name>
<keyword evidence="5" id="KW-1185">Reference proteome</keyword>
<evidence type="ECO:0000256" key="1">
    <source>
        <dbReference type="ARBA" id="ARBA00022963"/>
    </source>
</evidence>
<dbReference type="InterPro" id="IPR029058">
    <property type="entry name" value="AB_hydrolase_fold"/>
</dbReference>
<sequence>MIVYDGYPQETHIVVTEDGYALTVHRIPHGRGKGNSTGCDKAAVVLVHGLFGSSAYWLFTGVDSALSYMLADRGYDVWMFNARGNLYSTKYTPERDPRTKEFWDFSWHESGVYDLPAVIDYILEMTGKEKIFYVGHSMGNAIFYVMMSQRPEYNDKVTAMISLAPIAYMNEERTGPLSVSIDLFDEFGFIQFLGPAAVNYTLEMSPDKKVKWR</sequence>
<evidence type="ECO:0000256" key="2">
    <source>
        <dbReference type="ARBA" id="ARBA00023098"/>
    </source>
</evidence>
<gene>
    <name evidence="4" type="ORF">ANN_03735</name>
</gene>
<organism evidence="4 5">
    <name type="scientific">Periplaneta americana</name>
    <name type="common">American cockroach</name>
    <name type="synonym">Blatta americana</name>
    <dbReference type="NCBI Taxonomy" id="6978"/>
    <lineage>
        <taxon>Eukaryota</taxon>
        <taxon>Metazoa</taxon>
        <taxon>Ecdysozoa</taxon>
        <taxon>Arthropoda</taxon>
        <taxon>Hexapoda</taxon>
        <taxon>Insecta</taxon>
        <taxon>Pterygota</taxon>
        <taxon>Neoptera</taxon>
        <taxon>Polyneoptera</taxon>
        <taxon>Dictyoptera</taxon>
        <taxon>Blattodea</taxon>
        <taxon>Blattoidea</taxon>
        <taxon>Blattidae</taxon>
        <taxon>Blattinae</taxon>
        <taxon>Periplaneta</taxon>
    </lineage>
</organism>
<evidence type="ECO:0000259" key="3">
    <source>
        <dbReference type="Pfam" id="PF00561"/>
    </source>
</evidence>
<dbReference type="SUPFAM" id="SSF53474">
    <property type="entry name" value="alpha/beta-Hydrolases"/>
    <property type="match status" value="1"/>
</dbReference>
<protein>
    <recommendedName>
        <fullName evidence="3">AB hydrolase-1 domain-containing protein</fullName>
    </recommendedName>
</protein>
<comment type="caution">
    <text evidence="4">The sequence shown here is derived from an EMBL/GenBank/DDBJ whole genome shotgun (WGS) entry which is preliminary data.</text>
</comment>
<feature type="domain" description="AB hydrolase-1" evidence="3">
    <location>
        <begin position="43"/>
        <end position="171"/>
    </location>
</feature>